<dbReference type="Pfam" id="PF12698">
    <property type="entry name" value="ABC2_membrane_3"/>
    <property type="match status" value="1"/>
</dbReference>
<feature type="transmembrane region" description="Helical" evidence="6">
    <location>
        <begin position="225"/>
        <end position="246"/>
    </location>
</feature>
<evidence type="ECO:0000256" key="2">
    <source>
        <dbReference type="ARBA" id="ARBA00022475"/>
    </source>
</evidence>
<dbReference type="InterPro" id="IPR051449">
    <property type="entry name" value="ABC-2_transporter_component"/>
</dbReference>
<keyword evidence="3 6" id="KW-0812">Transmembrane</keyword>
<comment type="subcellular location">
    <subcellularLocation>
        <location evidence="1">Cell membrane</location>
        <topology evidence="1">Multi-pass membrane protein</topology>
    </subcellularLocation>
</comment>
<evidence type="ECO:0000313" key="8">
    <source>
        <dbReference type="EMBL" id="GAA0595578.1"/>
    </source>
</evidence>
<sequence>MIWQIIKKTGLTLLRNPFQLLLLIGLPLILILILGVALGGVMNGETTSIEAKVAIVENGNEQKQVEQFMHDVKESNIPEKKVSAIRQAAEQMAPIHEIKSIFKSEGLKDIVTLESVKPVNLEKVLKDDSYAVIIEVPENFTYQTLRKLLLNKNSQSSLNVYENGEKNIGASVVQNVLQRYQENLTLVNFVQDKGISMDAIQVDAEQITGNIKSVDQAEPVSAKDYYAIGMAVMNVLFIASTIGSYAFRERKMHVFNRIILADVSRWIYFTGVLLAGAIFAFIHLCIVFAAAWLFFGVAWPDVTGFLIVTLTMAVAVGGLSVLVVAISYRLNSEMIINFFSNIIISVLAFLGGSFFPIGQSAEILSKLGNLTPNGAGMTSYLNIIRGSGISSSWEHLIFLGIFAVVLICIAALSFPKRGQSL</sequence>
<evidence type="ECO:0000256" key="4">
    <source>
        <dbReference type="ARBA" id="ARBA00022989"/>
    </source>
</evidence>
<evidence type="ECO:0000256" key="5">
    <source>
        <dbReference type="ARBA" id="ARBA00023136"/>
    </source>
</evidence>
<dbReference type="PANTHER" id="PTHR30294">
    <property type="entry name" value="MEMBRANE COMPONENT OF ABC TRANSPORTER YHHJ-RELATED"/>
    <property type="match status" value="1"/>
</dbReference>
<evidence type="ECO:0000256" key="6">
    <source>
        <dbReference type="SAM" id="Phobius"/>
    </source>
</evidence>
<feature type="transmembrane region" description="Helical" evidence="6">
    <location>
        <begin position="20"/>
        <end position="42"/>
    </location>
</feature>
<dbReference type="InterPro" id="IPR013525">
    <property type="entry name" value="ABC2_TM"/>
</dbReference>
<reference evidence="8 9" key="1">
    <citation type="journal article" date="2019" name="Int. J. Syst. Evol. Microbiol.">
        <title>The Global Catalogue of Microorganisms (GCM) 10K type strain sequencing project: providing services to taxonomists for standard genome sequencing and annotation.</title>
        <authorList>
            <consortium name="The Broad Institute Genomics Platform"/>
            <consortium name="The Broad Institute Genome Sequencing Center for Infectious Disease"/>
            <person name="Wu L."/>
            <person name="Ma J."/>
        </authorList>
    </citation>
    <scope>NUCLEOTIDE SEQUENCE [LARGE SCALE GENOMIC DNA]</scope>
    <source>
        <strain evidence="8 9">JCM 15395</strain>
    </source>
</reference>
<feature type="transmembrane region" description="Helical" evidence="6">
    <location>
        <begin position="396"/>
        <end position="414"/>
    </location>
</feature>
<dbReference type="Proteomes" id="UP001500866">
    <property type="component" value="Unassembled WGS sequence"/>
</dbReference>
<proteinExistence type="predicted"/>
<evidence type="ECO:0000313" key="9">
    <source>
        <dbReference type="Proteomes" id="UP001500866"/>
    </source>
</evidence>
<protein>
    <recommendedName>
        <fullName evidence="7">ABC-2 type transporter transmembrane domain-containing protein</fullName>
    </recommendedName>
</protein>
<feature type="transmembrane region" description="Helical" evidence="6">
    <location>
        <begin position="338"/>
        <end position="357"/>
    </location>
</feature>
<evidence type="ECO:0000256" key="3">
    <source>
        <dbReference type="ARBA" id="ARBA00022692"/>
    </source>
</evidence>
<dbReference type="PANTHER" id="PTHR30294:SF29">
    <property type="entry name" value="MULTIDRUG ABC TRANSPORTER PERMEASE YBHS-RELATED"/>
    <property type="match status" value="1"/>
</dbReference>
<feature type="transmembrane region" description="Helical" evidence="6">
    <location>
        <begin position="266"/>
        <end position="299"/>
    </location>
</feature>
<keyword evidence="2" id="KW-1003">Cell membrane</keyword>
<keyword evidence="5 6" id="KW-0472">Membrane</keyword>
<keyword evidence="4 6" id="KW-1133">Transmembrane helix</keyword>
<accession>A0ABN1FQ82</accession>
<evidence type="ECO:0000256" key="1">
    <source>
        <dbReference type="ARBA" id="ARBA00004651"/>
    </source>
</evidence>
<organism evidence="8 9">
    <name type="scientific">Virgibacillus siamensis</name>
    <dbReference type="NCBI Taxonomy" id="480071"/>
    <lineage>
        <taxon>Bacteria</taxon>
        <taxon>Bacillati</taxon>
        <taxon>Bacillota</taxon>
        <taxon>Bacilli</taxon>
        <taxon>Bacillales</taxon>
        <taxon>Bacillaceae</taxon>
        <taxon>Virgibacillus</taxon>
    </lineage>
</organism>
<gene>
    <name evidence="8" type="ORF">GCM10009001_09610</name>
</gene>
<evidence type="ECO:0000259" key="7">
    <source>
        <dbReference type="Pfam" id="PF12698"/>
    </source>
</evidence>
<dbReference type="EMBL" id="BAAADS010000006">
    <property type="protein sequence ID" value="GAA0595578.1"/>
    <property type="molecule type" value="Genomic_DNA"/>
</dbReference>
<keyword evidence="9" id="KW-1185">Reference proteome</keyword>
<feature type="domain" description="ABC-2 type transporter transmembrane" evidence="7">
    <location>
        <begin position="20"/>
        <end position="412"/>
    </location>
</feature>
<feature type="transmembrane region" description="Helical" evidence="6">
    <location>
        <begin position="305"/>
        <end position="326"/>
    </location>
</feature>
<dbReference type="RefSeq" id="WP_343810779.1">
    <property type="nucleotide sequence ID" value="NZ_BAAADS010000006.1"/>
</dbReference>
<name>A0ABN1FQ82_9BACI</name>
<comment type="caution">
    <text evidence="8">The sequence shown here is derived from an EMBL/GenBank/DDBJ whole genome shotgun (WGS) entry which is preliminary data.</text>
</comment>